<dbReference type="InterPro" id="IPR029045">
    <property type="entry name" value="ClpP/crotonase-like_dom_sf"/>
</dbReference>
<dbReference type="GO" id="GO:0006635">
    <property type="term" value="P:fatty acid beta-oxidation"/>
    <property type="evidence" value="ECO:0007669"/>
    <property type="project" value="TreeGrafter"/>
</dbReference>
<dbReference type="PANTHER" id="PTHR11941">
    <property type="entry name" value="ENOYL-COA HYDRATASE-RELATED"/>
    <property type="match status" value="1"/>
</dbReference>
<dbReference type="SUPFAM" id="SSF52096">
    <property type="entry name" value="ClpP/crotonase"/>
    <property type="match status" value="1"/>
</dbReference>
<dbReference type="EMBL" id="AAVT01000006">
    <property type="protein sequence ID" value="EAW30827.1"/>
    <property type="molecule type" value="Genomic_DNA"/>
</dbReference>
<gene>
    <name evidence="1" type="ORF">GP2143_02849</name>
</gene>
<dbReference type="InterPro" id="IPR001753">
    <property type="entry name" value="Enoyl-CoA_hydra/iso"/>
</dbReference>
<dbReference type="STRING" id="247633.GP2143_02849"/>
<dbReference type="Gene3D" id="3.90.226.10">
    <property type="entry name" value="2-enoyl-CoA Hydratase, Chain A, domain 1"/>
    <property type="match status" value="1"/>
</dbReference>
<dbReference type="GO" id="GO:0004165">
    <property type="term" value="F:delta(3)-delta(2)-enoyl-CoA isomerase activity"/>
    <property type="evidence" value="ECO:0007669"/>
    <property type="project" value="TreeGrafter"/>
</dbReference>
<sequence length="227" mass="25293">MPTMTLNINNGLHILTLTNDDNENTITLDVLNEYLAAFDRVEQYQGNTALLITCGHQKTFSTGINLVWLTAQTKQVRKEFLRTFDTVLYRLALLNAPTVVCINGNAYAGGAIIAAAADFKIMRSDRGRFCLPEVDINMSFPPVMADIIDLIPNKHALKHMTLMGTAYTGQECEALNIVDYIYPAEQLQDEAFTLAKKVASKDRKSYTAIRNSLRPNIARHGKKLGLI</sequence>
<reference evidence="1 2" key="1">
    <citation type="journal article" date="2010" name="J. Bacteriol.">
        <title>Genome sequence of the oligotrophic marine Gammaproteobacterium HTCC2143, isolated from the Oregon Coast.</title>
        <authorList>
            <person name="Oh H.M."/>
            <person name="Kang I."/>
            <person name="Ferriera S."/>
            <person name="Giovannoni S.J."/>
            <person name="Cho J.C."/>
        </authorList>
    </citation>
    <scope>NUCLEOTIDE SEQUENCE [LARGE SCALE GENOMIC DNA]</scope>
    <source>
        <strain evidence="1 2">HTCC2143</strain>
    </source>
</reference>
<accession>A0YEJ1</accession>
<organism evidence="1 2">
    <name type="scientific">marine gamma proteobacterium HTCC2143</name>
    <dbReference type="NCBI Taxonomy" id="247633"/>
    <lineage>
        <taxon>Bacteria</taxon>
        <taxon>Pseudomonadati</taxon>
        <taxon>Pseudomonadota</taxon>
        <taxon>Gammaproteobacteria</taxon>
        <taxon>Cellvibrionales</taxon>
        <taxon>Spongiibacteraceae</taxon>
        <taxon>BD1-7 clade</taxon>
    </lineage>
</organism>
<comment type="caution">
    <text evidence="1">The sequence shown here is derived from an EMBL/GenBank/DDBJ whole genome shotgun (WGS) entry which is preliminary data.</text>
</comment>
<name>A0YEJ1_9GAMM</name>
<dbReference type="eggNOG" id="COG1024">
    <property type="taxonomic scope" value="Bacteria"/>
</dbReference>
<dbReference type="Pfam" id="PF00378">
    <property type="entry name" value="ECH_1"/>
    <property type="match status" value="1"/>
</dbReference>
<dbReference type="CDD" id="cd06558">
    <property type="entry name" value="crotonase-like"/>
    <property type="match status" value="1"/>
</dbReference>
<proteinExistence type="predicted"/>
<keyword evidence="1" id="KW-0413">Isomerase</keyword>
<dbReference type="PANTHER" id="PTHR11941:SF75">
    <property type="entry name" value="ENOYL-COA HYDRATASE_ISOMERASE FAMILY PROTEIN"/>
    <property type="match status" value="1"/>
</dbReference>
<evidence type="ECO:0000313" key="2">
    <source>
        <dbReference type="Proteomes" id="UP000004931"/>
    </source>
</evidence>
<evidence type="ECO:0000313" key="1">
    <source>
        <dbReference type="EMBL" id="EAW30827.1"/>
    </source>
</evidence>
<dbReference type="Proteomes" id="UP000004931">
    <property type="component" value="Unassembled WGS sequence"/>
</dbReference>
<protein>
    <submittedName>
        <fullName evidence="1">Putative enoyl-CoA hydratase/isomerase family protein</fullName>
    </submittedName>
</protein>
<keyword evidence="2" id="KW-1185">Reference proteome</keyword>
<dbReference type="OrthoDB" id="9807606at2"/>
<dbReference type="AlphaFoldDB" id="A0YEJ1"/>